<dbReference type="InterPro" id="IPR030838">
    <property type="entry name" value="Ribosomal_eS1_arc"/>
</dbReference>
<sequence length="212" mass="24336">MSSKSRSASSIRDKWKLKKWYNIISPKLFGEVSLGSTPAFDASSTIGRKIETTLYDLTGDFSLVYVHLYFKINRNESDKLFTTFYGHELSRDYVRSLVRRKSSKINSIVEVNTKDGYVLRVKGLALTTYRIHRDQRSAIRKIMDDMIRKSAESHTFDEFIQEMIFGKLASDMFNEAKKIAPLRKVEVEKSKVVSIPSVEVKNTVEVSNSSSR</sequence>
<dbReference type="HAMAP" id="MF_00359">
    <property type="entry name" value="Ribosomal_eS1"/>
    <property type="match status" value="1"/>
</dbReference>
<dbReference type="STRING" id="282676.B6F84_07605"/>
<dbReference type="InterPro" id="IPR001593">
    <property type="entry name" value="Ribosomal_eS1"/>
</dbReference>
<keyword evidence="2 3" id="KW-0687">Ribonucleoprotein</keyword>
<dbReference type="RefSeq" id="WP_148691684.1">
    <property type="nucleotide sequence ID" value="NZ_CP020477.1"/>
</dbReference>
<dbReference type="SMART" id="SM01397">
    <property type="entry name" value="Ribosomal_S3Ae"/>
    <property type="match status" value="1"/>
</dbReference>
<dbReference type="Pfam" id="PF01015">
    <property type="entry name" value="Ribosomal_S3Ae"/>
    <property type="match status" value="1"/>
</dbReference>
<protein>
    <recommendedName>
        <fullName evidence="3">Small ribosomal subunit protein eS1</fullName>
    </recommendedName>
</protein>
<evidence type="ECO:0000256" key="3">
    <source>
        <dbReference type="HAMAP-Rule" id="MF_00359"/>
    </source>
</evidence>
<evidence type="ECO:0000256" key="1">
    <source>
        <dbReference type="ARBA" id="ARBA00022980"/>
    </source>
</evidence>
<keyword evidence="5" id="KW-1185">Reference proteome</keyword>
<dbReference type="AlphaFoldDB" id="A0A1W6K094"/>
<dbReference type="GO" id="GO:0003735">
    <property type="term" value="F:structural constituent of ribosome"/>
    <property type="evidence" value="ECO:0007669"/>
    <property type="project" value="InterPro"/>
</dbReference>
<dbReference type="GO" id="GO:0006412">
    <property type="term" value="P:translation"/>
    <property type="evidence" value="ECO:0007669"/>
    <property type="project" value="UniProtKB-UniRule"/>
</dbReference>
<organism evidence="4 5">
    <name type="scientific">Acidianus manzaensis</name>
    <dbReference type="NCBI Taxonomy" id="282676"/>
    <lineage>
        <taxon>Archaea</taxon>
        <taxon>Thermoproteota</taxon>
        <taxon>Thermoprotei</taxon>
        <taxon>Sulfolobales</taxon>
        <taxon>Sulfolobaceae</taxon>
        <taxon>Acidianus</taxon>
    </lineage>
</organism>
<evidence type="ECO:0000313" key="5">
    <source>
        <dbReference type="Proteomes" id="UP000193404"/>
    </source>
</evidence>
<dbReference type="GeneID" id="41590774"/>
<proteinExistence type="inferred from homology"/>
<dbReference type="KEGG" id="aman:B6F84_07605"/>
<evidence type="ECO:0000256" key="2">
    <source>
        <dbReference type="ARBA" id="ARBA00023274"/>
    </source>
</evidence>
<dbReference type="OrthoDB" id="30639at2157"/>
<gene>
    <name evidence="3" type="primary">rps3ae</name>
    <name evidence="4" type="ORF">B6F84_07605</name>
</gene>
<name>A0A1W6K094_9CREN</name>
<evidence type="ECO:0000313" key="4">
    <source>
        <dbReference type="EMBL" id="ARM75905.1"/>
    </source>
</evidence>
<reference evidence="4 5" key="1">
    <citation type="submission" date="2017-03" db="EMBL/GenBank/DDBJ databases">
        <title>Sulfur activation and transportation mechanism of thermophilic Archaea Acidianus manzaensis YN-25.</title>
        <authorList>
            <person name="Ma Y."/>
            <person name="Yang Y."/>
            <person name="Xia J."/>
        </authorList>
    </citation>
    <scope>NUCLEOTIDE SEQUENCE [LARGE SCALE GENOMIC DNA]</scope>
    <source>
        <strain evidence="4 5">YN-25</strain>
    </source>
</reference>
<accession>A0A1W6K094</accession>
<dbReference type="NCBIfam" id="NF003142">
    <property type="entry name" value="PRK04057.1"/>
    <property type="match status" value="1"/>
</dbReference>
<dbReference type="GO" id="GO:1990904">
    <property type="term" value="C:ribonucleoprotein complex"/>
    <property type="evidence" value="ECO:0007669"/>
    <property type="project" value="UniProtKB-KW"/>
</dbReference>
<dbReference type="Proteomes" id="UP000193404">
    <property type="component" value="Chromosome"/>
</dbReference>
<dbReference type="EMBL" id="CP020477">
    <property type="protein sequence ID" value="ARM75905.1"/>
    <property type="molecule type" value="Genomic_DNA"/>
</dbReference>
<comment type="similarity">
    <text evidence="3">Belongs to the eukaryotic ribosomal protein eS1 family.</text>
</comment>
<keyword evidence="1 3" id="KW-0689">Ribosomal protein</keyword>
<dbReference type="GO" id="GO:0005840">
    <property type="term" value="C:ribosome"/>
    <property type="evidence" value="ECO:0007669"/>
    <property type="project" value="UniProtKB-KW"/>
</dbReference>